<name>G3H716_CRIGR</name>
<proteinExistence type="predicted"/>
<accession>G3H716</accession>
<evidence type="ECO:0000313" key="1">
    <source>
        <dbReference type="EMBL" id="EGW09541.1"/>
    </source>
</evidence>
<protein>
    <submittedName>
        <fullName evidence="1">Uncharacterized protein</fullName>
    </submittedName>
</protein>
<sequence>MTWSMTLLQPGSVMRSKEHVATKDPALSWGLVINLRLCWCPIMLHLFHTDLSGLGCPRAHVDF</sequence>
<evidence type="ECO:0000313" key="2">
    <source>
        <dbReference type="Proteomes" id="UP000001075"/>
    </source>
</evidence>
<reference evidence="2" key="1">
    <citation type="journal article" date="2011" name="Nat. Biotechnol.">
        <title>The genomic sequence of the Chinese hamster ovary (CHO)-K1 cell line.</title>
        <authorList>
            <person name="Xu X."/>
            <person name="Nagarajan H."/>
            <person name="Lewis N.E."/>
            <person name="Pan S."/>
            <person name="Cai Z."/>
            <person name="Liu X."/>
            <person name="Chen W."/>
            <person name="Xie M."/>
            <person name="Wang W."/>
            <person name="Hammond S."/>
            <person name="Andersen M.R."/>
            <person name="Neff N."/>
            <person name="Passarelli B."/>
            <person name="Koh W."/>
            <person name="Fan H.C."/>
            <person name="Wang J."/>
            <person name="Gui Y."/>
            <person name="Lee K.H."/>
            <person name="Betenbaugh M.J."/>
            <person name="Quake S.R."/>
            <person name="Famili I."/>
            <person name="Palsson B.O."/>
            <person name="Wang J."/>
        </authorList>
    </citation>
    <scope>NUCLEOTIDE SEQUENCE [LARGE SCALE GENOMIC DNA]</scope>
    <source>
        <strain evidence="2">CHO K1 cell line</strain>
    </source>
</reference>
<dbReference type="Proteomes" id="UP000001075">
    <property type="component" value="Unassembled WGS sequence"/>
</dbReference>
<dbReference type="InParanoid" id="G3H716"/>
<dbReference type="AlphaFoldDB" id="G3H716"/>
<gene>
    <name evidence="1" type="ORF">I79_006141</name>
</gene>
<organism evidence="1 2">
    <name type="scientific">Cricetulus griseus</name>
    <name type="common">Chinese hamster</name>
    <name type="synonym">Cricetulus barabensis griseus</name>
    <dbReference type="NCBI Taxonomy" id="10029"/>
    <lineage>
        <taxon>Eukaryota</taxon>
        <taxon>Metazoa</taxon>
        <taxon>Chordata</taxon>
        <taxon>Craniata</taxon>
        <taxon>Vertebrata</taxon>
        <taxon>Euteleostomi</taxon>
        <taxon>Mammalia</taxon>
        <taxon>Eutheria</taxon>
        <taxon>Euarchontoglires</taxon>
        <taxon>Glires</taxon>
        <taxon>Rodentia</taxon>
        <taxon>Myomorpha</taxon>
        <taxon>Muroidea</taxon>
        <taxon>Cricetidae</taxon>
        <taxon>Cricetinae</taxon>
        <taxon>Cricetulus</taxon>
    </lineage>
</organism>
<dbReference type="EMBL" id="JH000185">
    <property type="protein sequence ID" value="EGW09541.1"/>
    <property type="molecule type" value="Genomic_DNA"/>
</dbReference>